<sequence>MEYDEGREITRLIAEEMLTIGSNFPNISPEKFSLLAVLHLTKGLILQGPYIHIFEDSCAAVAELALKDFDDTDIRAAFNEKLKQIKDLGPGPMDREVRVKTATYLIDLYIMDTNSIPYSHPLAVAALVGSIHSTLYSPVVELAPTTAELSIGKNRTDDSSFPMVYPTSKPLRNLISLKLTINEIYPDFFGGRIPDRINDSRPSYLIDSGPHFSFPAVMGLANLAEFALEYPQAARFMLVLPASKAKYGQLLKSIAPAADAGLRLDAAICFSSSEARSASNDQVLMIFSQRIHMMPKPHLYIDVSNSNKSLERLDLQERAILAGHIFNIHEARDIDSVSKAIPSKVATILNAQFSSGYQNVKTLCIENHGDHQGPLKISSPRLFIRNHQLEGSAFNETANPKDILELLNNPTEPACIYIIGNNGAGKTQLLCELIQRVGELDRRTVGISTGVHDRFPLGRTRQNNRFEYRGARTSVDMISPSKLTKNITALAARVLVDQHMLEAFKECQQCLGFATRFYFMLRPEMALENHPNEIRLLKMSDSAADNQVPTELANYEFGVVRPATVDQKERIVSYSSLSSGEQNINQLLLSIITTAERGTVFLVDEPEISLHLKWQQTLPRVFHLLSRRFGCSFVVATHAPTLITNANDRGSHSFMLNLGRLPQLSESERYSVESIILGGFGTYTPHNRAVHETCARIVAKAMESKGTYRAQHFNPLAELDGLLEKMKVPSGAYAAPGQQEDIDLIKKAHSAVQLLLLDQEAADNTASEEVEVRHD</sequence>
<dbReference type="Proteomes" id="UP000326557">
    <property type="component" value="Unassembled WGS sequence"/>
</dbReference>
<dbReference type="RefSeq" id="WP_150636665.1">
    <property type="nucleotide sequence ID" value="NZ_CABVHP010000002.1"/>
</dbReference>
<evidence type="ECO:0000259" key="1">
    <source>
        <dbReference type="Pfam" id="PF13304"/>
    </source>
</evidence>
<accession>A0A5E7APZ1</accession>
<dbReference type="Gene3D" id="3.40.50.300">
    <property type="entry name" value="P-loop containing nucleotide triphosphate hydrolases"/>
    <property type="match status" value="1"/>
</dbReference>
<reference evidence="2 3" key="1">
    <citation type="submission" date="2019-09" db="EMBL/GenBank/DDBJ databases">
        <authorList>
            <person name="Chandra G."/>
            <person name="Truman W A."/>
        </authorList>
    </citation>
    <scope>NUCLEOTIDE SEQUENCE [LARGE SCALE GENOMIC DNA]</scope>
    <source>
        <strain evidence="2">PS704</strain>
    </source>
</reference>
<dbReference type="PANTHER" id="PTHR43581">
    <property type="entry name" value="ATP/GTP PHOSPHATASE"/>
    <property type="match status" value="1"/>
</dbReference>
<dbReference type="GO" id="GO:0005524">
    <property type="term" value="F:ATP binding"/>
    <property type="evidence" value="ECO:0007669"/>
    <property type="project" value="InterPro"/>
</dbReference>
<proteinExistence type="predicted"/>
<dbReference type="GO" id="GO:0016887">
    <property type="term" value="F:ATP hydrolysis activity"/>
    <property type="evidence" value="ECO:0007669"/>
    <property type="project" value="InterPro"/>
</dbReference>
<dbReference type="CDD" id="cd00267">
    <property type="entry name" value="ABC_ATPase"/>
    <property type="match status" value="1"/>
</dbReference>
<organism evidence="2 3">
    <name type="scientific">Pseudomonas fluorescens</name>
    <dbReference type="NCBI Taxonomy" id="294"/>
    <lineage>
        <taxon>Bacteria</taxon>
        <taxon>Pseudomonadati</taxon>
        <taxon>Pseudomonadota</taxon>
        <taxon>Gammaproteobacteria</taxon>
        <taxon>Pseudomonadales</taxon>
        <taxon>Pseudomonadaceae</taxon>
        <taxon>Pseudomonas</taxon>
    </lineage>
</organism>
<evidence type="ECO:0000313" key="2">
    <source>
        <dbReference type="EMBL" id="VVN78667.1"/>
    </source>
</evidence>
<dbReference type="Pfam" id="PF13304">
    <property type="entry name" value="AAA_21"/>
    <property type="match status" value="1"/>
</dbReference>
<dbReference type="InterPro" id="IPR027417">
    <property type="entry name" value="P-loop_NTPase"/>
</dbReference>
<dbReference type="EMBL" id="CABVHP010000002">
    <property type="protein sequence ID" value="VVN78667.1"/>
    <property type="molecule type" value="Genomic_DNA"/>
</dbReference>
<gene>
    <name evidence="2" type="ORF">PS704_00917</name>
</gene>
<dbReference type="OrthoDB" id="9815944at2"/>
<dbReference type="PANTHER" id="PTHR43581:SF4">
    <property type="entry name" value="ATP_GTP PHOSPHATASE"/>
    <property type="match status" value="1"/>
</dbReference>
<dbReference type="SUPFAM" id="SSF52540">
    <property type="entry name" value="P-loop containing nucleoside triphosphate hydrolases"/>
    <property type="match status" value="1"/>
</dbReference>
<evidence type="ECO:0000313" key="3">
    <source>
        <dbReference type="Proteomes" id="UP000326557"/>
    </source>
</evidence>
<dbReference type="InterPro" id="IPR003959">
    <property type="entry name" value="ATPase_AAA_core"/>
</dbReference>
<feature type="domain" description="ATPase AAA-type core" evidence="1">
    <location>
        <begin position="553"/>
        <end position="643"/>
    </location>
</feature>
<protein>
    <recommendedName>
        <fullName evidence="1">ATPase AAA-type core domain-containing protein</fullName>
    </recommendedName>
</protein>
<dbReference type="InterPro" id="IPR051396">
    <property type="entry name" value="Bact_Antivir_Def_Nuclease"/>
</dbReference>
<name>A0A5E7APZ1_PSEFL</name>
<dbReference type="AlphaFoldDB" id="A0A5E7APZ1"/>